<dbReference type="Proteomes" id="UP000321055">
    <property type="component" value="Unassembled WGS sequence"/>
</dbReference>
<accession>A0A5C7VPA4</accession>
<protein>
    <submittedName>
        <fullName evidence="1">Alpha/beta hydrolase</fullName>
    </submittedName>
</protein>
<dbReference type="InterPro" id="IPR029058">
    <property type="entry name" value="AB_hydrolase_fold"/>
</dbReference>
<name>A0A5C7VPA4_9PROT</name>
<dbReference type="InterPro" id="IPR052920">
    <property type="entry name" value="DNA-binding_regulatory"/>
</dbReference>
<reference evidence="1 2" key="1">
    <citation type="submission" date="2018-09" db="EMBL/GenBank/DDBJ databases">
        <title>Metagenome Assembled Genomes from an Advanced Water Purification Facility.</title>
        <authorList>
            <person name="Stamps B.W."/>
            <person name="Spear J.R."/>
        </authorList>
    </citation>
    <scope>NUCLEOTIDE SEQUENCE [LARGE SCALE GENOMIC DNA]</scope>
    <source>
        <strain evidence="1">Bin_54_1</strain>
    </source>
</reference>
<evidence type="ECO:0000313" key="2">
    <source>
        <dbReference type="Proteomes" id="UP000321055"/>
    </source>
</evidence>
<dbReference type="EMBL" id="SSFX01000087">
    <property type="protein sequence ID" value="TXI27010.1"/>
    <property type="molecule type" value="Genomic_DNA"/>
</dbReference>
<comment type="caution">
    <text evidence="1">The sequence shown here is derived from an EMBL/GenBank/DDBJ whole genome shotgun (WGS) entry which is preliminary data.</text>
</comment>
<dbReference type="PANTHER" id="PTHR43358">
    <property type="entry name" value="ALPHA/BETA-HYDROLASE"/>
    <property type="match status" value="1"/>
</dbReference>
<sequence>MQHTTRFRILLITIATTAITLLLFSLGPLLTAPAPTAVSTLSADFPVESVEIPSQQGVNVHGWLARGKPGGGVLLLVHSMRSNRMEMLSRARFLKDQGYSVLFIDLQAHGETAGDHITFGLREAENVEASVAFLRKTFPSERIGAIGASLGAAAIVLAQQNLKLDAVILESLHPTIEEAIDNRLKLHFGDHGSILLPLMLWQLSFYLDVSLDVLSPITRINNLSAPILFISGTHDVHTTQTETERLFDAARFPKELWIVPGARHFNMHSYAGREYEQRVGDFLSYYLRPHDDG</sequence>
<dbReference type="SUPFAM" id="SSF53474">
    <property type="entry name" value="alpha/beta-Hydrolases"/>
    <property type="match status" value="1"/>
</dbReference>
<keyword evidence="1" id="KW-0378">Hydrolase</keyword>
<gene>
    <name evidence="1" type="ORF">E6Q60_10815</name>
</gene>
<dbReference type="AlphaFoldDB" id="A0A5C7VPA4"/>
<organism evidence="1 2">
    <name type="scientific">Nitrosomonas oligotropha</name>
    <dbReference type="NCBI Taxonomy" id="42354"/>
    <lineage>
        <taxon>Bacteria</taxon>
        <taxon>Pseudomonadati</taxon>
        <taxon>Pseudomonadota</taxon>
        <taxon>Betaproteobacteria</taxon>
        <taxon>Nitrosomonadales</taxon>
        <taxon>Nitrosomonadaceae</taxon>
        <taxon>Nitrosomonas</taxon>
    </lineage>
</organism>
<dbReference type="Gene3D" id="3.40.50.1820">
    <property type="entry name" value="alpha/beta hydrolase"/>
    <property type="match status" value="1"/>
</dbReference>
<dbReference type="PANTHER" id="PTHR43358:SF4">
    <property type="entry name" value="ALPHA_BETA HYDROLASE FOLD-1 DOMAIN-CONTAINING PROTEIN"/>
    <property type="match status" value="1"/>
</dbReference>
<proteinExistence type="predicted"/>
<evidence type="ECO:0000313" key="1">
    <source>
        <dbReference type="EMBL" id="TXI27010.1"/>
    </source>
</evidence>
<dbReference type="GO" id="GO:0016787">
    <property type="term" value="F:hydrolase activity"/>
    <property type="evidence" value="ECO:0007669"/>
    <property type="project" value="UniProtKB-KW"/>
</dbReference>